<evidence type="ECO:0000313" key="5">
    <source>
        <dbReference type="Proteomes" id="UP001208570"/>
    </source>
</evidence>
<comment type="similarity">
    <text evidence="1">Belongs to the sulfotransferase 1 family.</text>
</comment>
<dbReference type="Gene3D" id="3.40.50.300">
    <property type="entry name" value="P-loop containing nucleotide triphosphate hydrolases"/>
    <property type="match status" value="1"/>
</dbReference>
<evidence type="ECO:0000256" key="2">
    <source>
        <dbReference type="ARBA" id="ARBA00022679"/>
    </source>
</evidence>
<dbReference type="InterPro" id="IPR027417">
    <property type="entry name" value="P-loop_NTPase"/>
</dbReference>
<dbReference type="Proteomes" id="UP001208570">
    <property type="component" value="Unassembled WGS sequence"/>
</dbReference>
<reference evidence="4" key="1">
    <citation type="journal article" date="2023" name="Mol. Biol. Evol.">
        <title>Third-Generation Sequencing Reveals the Adaptive Role of the Epigenome in Three Deep-Sea Polychaetes.</title>
        <authorList>
            <person name="Perez M."/>
            <person name="Aroh O."/>
            <person name="Sun Y."/>
            <person name="Lan Y."/>
            <person name="Juniper S.K."/>
            <person name="Young C.R."/>
            <person name="Angers B."/>
            <person name="Qian P.Y."/>
        </authorList>
    </citation>
    <scope>NUCLEOTIDE SEQUENCE</scope>
    <source>
        <strain evidence="4">P08H-3</strain>
    </source>
</reference>
<dbReference type="PANTHER" id="PTHR11783">
    <property type="entry name" value="SULFOTRANSFERASE SULT"/>
    <property type="match status" value="1"/>
</dbReference>
<comment type="caution">
    <text evidence="4">The sequence shown here is derived from an EMBL/GenBank/DDBJ whole genome shotgun (WGS) entry which is preliminary data.</text>
</comment>
<dbReference type="SUPFAM" id="SSF52540">
    <property type="entry name" value="P-loop containing nucleoside triphosphate hydrolases"/>
    <property type="match status" value="1"/>
</dbReference>
<proteinExistence type="inferred from homology"/>
<protein>
    <recommendedName>
        <fullName evidence="3">Sulfotransferase domain-containing protein</fullName>
    </recommendedName>
</protein>
<evidence type="ECO:0000259" key="3">
    <source>
        <dbReference type="Pfam" id="PF00685"/>
    </source>
</evidence>
<keyword evidence="5" id="KW-1185">Reference proteome</keyword>
<dbReference type="InterPro" id="IPR000863">
    <property type="entry name" value="Sulfotransferase_dom"/>
</dbReference>
<evidence type="ECO:0000313" key="4">
    <source>
        <dbReference type="EMBL" id="KAK2166137.1"/>
    </source>
</evidence>
<dbReference type="Pfam" id="PF00685">
    <property type="entry name" value="Sulfotransfer_1"/>
    <property type="match status" value="1"/>
</dbReference>
<dbReference type="GO" id="GO:0008146">
    <property type="term" value="F:sulfotransferase activity"/>
    <property type="evidence" value="ECO:0007669"/>
    <property type="project" value="InterPro"/>
</dbReference>
<evidence type="ECO:0000256" key="1">
    <source>
        <dbReference type="ARBA" id="ARBA00005771"/>
    </source>
</evidence>
<keyword evidence="2" id="KW-0808">Transferase</keyword>
<feature type="domain" description="Sulfotransferase" evidence="3">
    <location>
        <begin position="37"/>
        <end position="277"/>
    </location>
</feature>
<accession>A0AAD9K7L6</accession>
<organism evidence="4 5">
    <name type="scientific">Paralvinella palmiformis</name>
    <dbReference type="NCBI Taxonomy" id="53620"/>
    <lineage>
        <taxon>Eukaryota</taxon>
        <taxon>Metazoa</taxon>
        <taxon>Spiralia</taxon>
        <taxon>Lophotrochozoa</taxon>
        <taxon>Annelida</taxon>
        <taxon>Polychaeta</taxon>
        <taxon>Sedentaria</taxon>
        <taxon>Canalipalpata</taxon>
        <taxon>Terebellida</taxon>
        <taxon>Terebelliformia</taxon>
        <taxon>Alvinellidae</taxon>
        <taxon>Paralvinella</taxon>
    </lineage>
</organism>
<dbReference type="EMBL" id="JAODUP010000041">
    <property type="protein sequence ID" value="KAK2166137.1"/>
    <property type="molecule type" value="Genomic_DNA"/>
</dbReference>
<sequence length="290" mass="33863">MADYRFPGEWIKDDMVLQENITSEIISRLESFDMIQGDVLVATYPKTGTTWLQELVWLVCNNGDTNKSRSVNLNARIPYLECNIGGESGLEILQRKSPPHLMMTHLRSDTFRTQIEAGKVNIIIGIRNPKDTLVSFYHFYRMNRNLGNFKGSWDDFFELHKTKHILCGDYFQWYSSWLQYKDKPNVLLVKYEDMHSRMPDIIKDVSNFLGKDLPQNIIDDIVRHLSFDNMSTNNMVNRSIMTTFDNKISPFLRKGKIGDWNNYFSKEQSDIIDKSYKTIIEPLGVTLSFE</sequence>
<gene>
    <name evidence="4" type="ORF">LSH36_41g00059</name>
</gene>
<dbReference type="AlphaFoldDB" id="A0AAD9K7L6"/>
<name>A0AAD9K7L6_9ANNE</name>